<dbReference type="InterPro" id="IPR036465">
    <property type="entry name" value="vWFA_dom_sf"/>
</dbReference>
<dbReference type="InterPro" id="IPR002035">
    <property type="entry name" value="VWF_A"/>
</dbReference>
<evidence type="ECO:0000256" key="2">
    <source>
        <dbReference type="SAM" id="SignalP"/>
    </source>
</evidence>
<organism evidence="5 6">
    <name type="scientific">Seongchinamella unica</name>
    <dbReference type="NCBI Taxonomy" id="2547392"/>
    <lineage>
        <taxon>Bacteria</taxon>
        <taxon>Pseudomonadati</taxon>
        <taxon>Pseudomonadota</taxon>
        <taxon>Gammaproteobacteria</taxon>
        <taxon>Cellvibrionales</taxon>
        <taxon>Halieaceae</taxon>
        <taxon>Seongchinamella</taxon>
    </lineage>
</organism>
<evidence type="ECO:0000259" key="3">
    <source>
        <dbReference type="PROSITE" id="PS50234"/>
    </source>
</evidence>
<gene>
    <name evidence="5" type="ORF">E2F43_16145</name>
</gene>
<dbReference type="PANTHER" id="PTHR45737">
    <property type="entry name" value="VON WILLEBRAND FACTOR A DOMAIN-CONTAINING PROTEIN 5A"/>
    <property type="match status" value="1"/>
</dbReference>
<dbReference type="Gene3D" id="3.40.50.410">
    <property type="entry name" value="von Willebrand factor, type A domain"/>
    <property type="match status" value="1"/>
</dbReference>
<dbReference type="RefSeq" id="WP_133214584.1">
    <property type="nucleotide sequence ID" value="NZ_SMSE01000004.1"/>
</dbReference>
<sequence>MSSPWSYARKCIAAAAATLCMAPGTEAAGLMTPANGTLPELKIKQHHVDVVIEDGYAITTIDQTFFNPSQQALEAIYSFPVPEQASVGEFTYWIDGKPVTGEVLEKARAREIYQQEKAQGRETALTEQDAYRSFDSQVYPVQPRGDVRIRLVYIQPVHVDLGIGRYVYPLEEGGVDEEALAFWTYNETVDEAFSFNLQMRSSYPIDSFRLPQHPQAAISSASSQQWQVALASPAEVEEAGSAAAPPQSFKLNQDIVVYWRHQQGLPGSIDMITHKPEGSDRGTFMLTVTPGDDLAAIESGRDWIFVLDYSGSMQGKYQTLVEGVRQGLGKLNPNDRFRIVLFNDSATEITRGYIPINEKNSATYMQRLESMQPGGGTNLYAGLDLAYGRLDADRPSAVILVTDGVANVGVTEKKDFLSLLEKHDVRLFSFVMGNSANRPLLEGMTTVSNGFYSSISNGDDIAGRLVQTADKLSHEAYRDIDLEIEGVRVKDLTPARIGSLYRGQQLVVFGHYWGDGEGAVEISGRVSDREVTYTSALHFPEQSARYPELERLWAYATIEDLQQRMDYLGHDSDSEQAIVDLAVAYGLVTDYTSMLVVREEAFEQFGIDRNNAERVANESQARQQRGSEAVRDHRQDARQPAFTAPRAYPGPGGNGGGSLGLTGLLLLLPLLWANKTRKAH</sequence>
<dbReference type="OrthoDB" id="9784383at2"/>
<feature type="region of interest" description="Disordered" evidence="1">
    <location>
        <begin position="615"/>
        <end position="637"/>
    </location>
</feature>
<dbReference type="PROSITE" id="PS50234">
    <property type="entry name" value="VWFA"/>
    <property type="match status" value="1"/>
</dbReference>
<feature type="compositionally biased region" description="Basic and acidic residues" evidence="1">
    <location>
        <begin position="628"/>
        <end position="637"/>
    </location>
</feature>
<evidence type="ECO:0000256" key="1">
    <source>
        <dbReference type="SAM" id="MobiDB-lite"/>
    </source>
</evidence>
<dbReference type="Pfam" id="PF13768">
    <property type="entry name" value="VWA_3"/>
    <property type="match status" value="1"/>
</dbReference>
<evidence type="ECO:0000313" key="5">
    <source>
        <dbReference type="EMBL" id="TDG11896.1"/>
    </source>
</evidence>
<keyword evidence="6" id="KW-1185">Reference proteome</keyword>
<dbReference type="PANTHER" id="PTHR45737:SF6">
    <property type="entry name" value="VON WILLEBRAND FACTOR A DOMAIN-CONTAINING PROTEIN 5A"/>
    <property type="match status" value="1"/>
</dbReference>
<evidence type="ECO:0000259" key="4">
    <source>
        <dbReference type="PROSITE" id="PS51468"/>
    </source>
</evidence>
<evidence type="ECO:0000313" key="6">
    <source>
        <dbReference type="Proteomes" id="UP000295554"/>
    </source>
</evidence>
<proteinExistence type="predicted"/>
<dbReference type="SMART" id="SM00327">
    <property type="entry name" value="VWA"/>
    <property type="match status" value="1"/>
</dbReference>
<dbReference type="EMBL" id="SMSE01000004">
    <property type="protein sequence ID" value="TDG11896.1"/>
    <property type="molecule type" value="Genomic_DNA"/>
</dbReference>
<feature type="signal peptide" evidence="2">
    <location>
        <begin position="1"/>
        <end position="27"/>
    </location>
</feature>
<dbReference type="SUPFAM" id="SSF53300">
    <property type="entry name" value="vWA-like"/>
    <property type="match status" value="1"/>
</dbReference>
<reference evidence="5 6" key="1">
    <citation type="submission" date="2019-03" db="EMBL/GenBank/DDBJ databases">
        <title>Seongchinamella monodicae gen. nov., sp. nov., a novel member of the Gammaproteobacteria isolated from a tidal mudflat of beach.</title>
        <authorList>
            <person name="Yang H.G."/>
            <person name="Kang J.W."/>
            <person name="Lee S.D."/>
        </authorList>
    </citation>
    <scope>NUCLEOTIDE SEQUENCE [LARGE SCALE GENOMIC DNA]</scope>
    <source>
        <strain evidence="5 6">GH4-78</strain>
    </source>
</reference>
<feature type="compositionally biased region" description="Polar residues" evidence="1">
    <location>
        <begin position="617"/>
        <end position="626"/>
    </location>
</feature>
<protein>
    <submittedName>
        <fullName evidence="5">VWA domain-containing protein</fullName>
    </submittedName>
</protein>
<dbReference type="PROSITE" id="PS51468">
    <property type="entry name" value="VIT"/>
    <property type="match status" value="1"/>
</dbReference>
<feature type="chain" id="PRO_5020934395" evidence="2">
    <location>
        <begin position="28"/>
        <end position="680"/>
    </location>
</feature>
<dbReference type="AlphaFoldDB" id="A0A4R5LNL5"/>
<dbReference type="SMART" id="SM00609">
    <property type="entry name" value="VIT"/>
    <property type="match status" value="1"/>
</dbReference>
<keyword evidence="2" id="KW-0732">Signal</keyword>
<dbReference type="Proteomes" id="UP000295554">
    <property type="component" value="Unassembled WGS sequence"/>
</dbReference>
<name>A0A4R5LNL5_9GAMM</name>
<comment type="caution">
    <text evidence="5">The sequence shown here is derived from an EMBL/GenBank/DDBJ whole genome shotgun (WGS) entry which is preliminary data.</text>
</comment>
<feature type="domain" description="VWFA" evidence="3">
    <location>
        <begin position="302"/>
        <end position="472"/>
    </location>
</feature>
<dbReference type="Pfam" id="PF08487">
    <property type="entry name" value="VIT"/>
    <property type="match status" value="1"/>
</dbReference>
<feature type="domain" description="VIT" evidence="4">
    <location>
        <begin position="27"/>
        <end position="155"/>
    </location>
</feature>
<dbReference type="InterPro" id="IPR013694">
    <property type="entry name" value="VIT"/>
</dbReference>
<accession>A0A4R5LNL5</accession>